<dbReference type="RefSeq" id="WP_093351365.1">
    <property type="nucleotide sequence ID" value="NZ_FOUY01000036.1"/>
</dbReference>
<dbReference type="InterPro" id="IPR017595">
    <property type="entry name" value="OHCU_decarboxylase-2"/>
</dbReference>
<dbReference type="EC" id="4.1.1.97" evidence="3"/>
<dbReference type="AlphaFoldDB" id="A0A1I5F8G2"/>
<protein>
    <recommendedName>
        <fullName evidence="3">2-oxo-4-hydroxy-4-carboxy-5-ureidoimidazoline decarboxylase</fullName>
        <ecNumber evidence="3">4.1.1.97</ecNumber>
    </recommendedName>
</protein>
<name>A0A1I5F8G2_PSUAM</name>
<dbReference type="InterPro" id="IPR018020">
    <property type="entry name" value="OHCU_decarboxylase"/>
</dbReference>
<feature type="region of interest" description="Disordered" evidence="7">
    <location>
        <begin position="70"/>
        <end position="101"/>
    </location>
</feature>
<dbReference type="InterPro" id="IPR036778">
    <property type="entry name" value="OHCU_decarboxylase_sf"/>
</dbReference>
<evidence type="ECO:0000256" key="3">
    <source>
        <dbReference type="ARBA" id="ARBA00012257"/>
    </source>
</evidence>
<dbReference type="OrthoDB" id="5243781at2"/>
<dbReference type="EMBL" id="FOUY01000036">
    <property type="protein sequence ID" value="SFO19929.1"/>
    <property type="molecule type" value="Genomic_DNA"/>
</dbReference>
<evidence type="ECO:0000313" key="9">
    <source>
        <dbReference type="EMBL" id="SFO19929.1"/>
    </source>
</evidence>
<dbReference type="Gene3D" id="1.10.3330.10">
    <property type="entry name" value="Oxo-4-hydroxy-4-carboxy-5-ureidoimidazoline decarboxylase"/>
    <property type="match status" value="1"/>
</dbReference>
<dbReference type="PANTHER" id="PTHR43466">
    <property type="entry name" value="2-OXO-4-HYDROXY-4-CARBOXY-5-UREIDOIMIDAZOLINE DECARBOXYLASE-RELATED"/>
    <property type="match status" value="1"/>
</dbReference>
<dbReference type="GO" id="GO:0051997">
    <property type="term" value="F:2-oxo-4-hydroxy-4-carboxy-5-ureidoimidazoline decarboxylase activity"/>
    <property type="evidence" value="ECO:0007669"/>
    <property type="project" value="UniProtKB-EC"/>
</dbReference>
<dbReference type="NCBIfam" id="TIGR03180">
    <property type="entry name" value="UraD_2"/>
    <property type="match status" value="1"/>
</dbReference>
<dbReference type="Pfam" id="PF09349">
    <property type="entry name" value="OHCU_decarbox"/>
    <property type="match status" value="1"/>
</dbReference>
<dbReference type="NCBIfam" id="NF010372">
    <property type="entry name" value="PRK13798.1"/>
    <property type="match status" value="1"/>
</dbReference>
<dbReference type="STRING" id="260086.SAMN05216207_10363"/>
<sequence>MPDVALTLDRLNTAPPDELSTVLRACNTSPTWAGRLLAGRPYADVDDAVAAADTAVRGLDADEIDTALAGHPRIGERPGGAHGDGAAFSRREQSGVGSDAGTTARLAAGNAAYEQRFGHVFLIRAAGRDAEGILAELERRLGNDPAAERTEAAGQLAEITALRLREVLAR</sequence>
<evidence type="ECO:0000313" key="10">
    <source>
        <dbReference type="Proteomes" id="UP000199614"/>
    </source>
</evidence>
<evidence type="ECO:0000256" key="2">
    <source>
        <dbReference type="ARBA" id="ARBA00004754"/>
    </source>
</evidence>
<gene>
    <name evidence="9" type="ORF">SAMN05216207_10363</name>
</gene>
<keyword evidence="10" id="KW-1185">Reference proteome</keyword>
<dbReference type="PANTHER" id="PTHR43466:SF1">
    <property type="entry name" value="2-OXO-4-HYDROXY-4-CARBOXY-5-UREIDOIMIDAZOLINE DECARBOXYLASE-RELATED"/>
    <property type="match status" value="1"/>
</dbReference>
<organism evidence="9 10">
    <name type="scientific">Pseudonocardia ammonioxydans</name>
    <dbReference type="NCBI Taxonomy" id="260086"/>
    <lineage>
        <taxon>Bacteria</taxon>
        <taxon>Bacillati</taxon>
        <taxon>Actinomycetota</taxon>
        <taxon>Actinomycetes</taxon>
        <taxon>Pseudonocardiales</taxon>
        <taxon>Pseudonocardiaceae</taxon>
        <taxon>Pseudonocardia</taxon>
    </lineage>
</organism>
<dbReference type="SUPFAM" id="SSF158694">
    <property type="entry name" value="UraD-Like"/>
    <property type="match status" value="1"/>
</dbReference>
<keyword evidence="6" id="KW-0456">Lyase</keyword>
<accession>A0A1I5F8G2</accession>
<comment type="pathway">
    <text evidence="2">Purine metabolism; urate degradation; (S)-allantoin from urate: step 3/3.</text>
</comment>
<keyword evidence="4" id="KW-0659">Purine metabolism</keyword>
<dbReference type="Proteomes" id="UP000199614">
    <property type="component" value="Unassembled WGS sequence"/>
</dbReference>
<keyword evidence="5" id="KW-0210">Decarboxylase</keyword>
<evidence type="ECO:0000256" key="6">
    <source>
        <dbReference type="ARBA" id="ARBA00023239"/>
    </source>
</evidence>
<evidence type="ECO:0000259" key="8">
    <source>
        <dbReference type="Pfam" id="PF09349"/>
    </source>
</evidence>
<proteinExistence type="predicted"/>
<evidence type="ECO:0000256" key="5">
    <source>
        <dbReference type="ARBA" id="ARBA00022793"/>
    </source>
</evidence>
<dbReference type="GO" id="GO:0019628">
    <property type="term" value="P:urate catabolic process"/>
    <property type="evidence" value="ECO:0007669"/>
    <property type="project" value="TreeGrafter"/>
</dbReference>
<comment type="catalytic activity">
    <reaction evidence="1">
        <text>5-hydroxy-2-oxo-4-ureido-2,5-dihydro-1H-imidazole-5-carboxylate + H(+) = (S)-allantoin + CO2</text>
        <dbReference type="Rhea" id="RHEA:26301"/>
        <dbReference type="ChEBI" id="CHEBI:15378"/>
        <dbReference type="ChEBI" id="CHEBI:15678"/>
        <dbReference type="ChEBI" id="CHEBI:16526"/>
        <dbReference type="ChEBI" id="CHEBI:58639"/>
        <dbReference type="EC" id="4.1.1.97"/>
    </reaction>
</comment>
<feature type="domain" description="Oxo-4-hydroxy-4-carboxy-5-ureidoimidazoline decarboxylase" evidence="8">
    <location>
        <begin position="12"/>
        <end position="165"/>
    </location>
</feature>
<evidence type="ECO:0000256" key="1">
    <source>
        <dbReference type="ARBA" id="ARBA00001163"/>
    </source>
</evidence>
<reference evidence="9 10" key="1">
    <citation type="submission" date="2016-10" db="EMBL/GenBank/DDBJ databases">
        <authorList>
            <person name="de Groot N.N."/>
        </authorList>
    </citation>
    <scope>NUCLEOTIDE SEQUENCE [LARGE SCALE GENOMIC DNA]</scope>
    <source>
        <strain evidence="9 10">CGMCC 4.1877</strain>
    </source>
</reference>
<evidence type="ECO:0000256" key="4">
    <source>
        <dbReference type="ARBA" id="ARBA00022631"/>
    </source>
</evidence>
<dbReference type="GO" id="GO:0006144">
    <property type="term" value="P:purine nucleobase metabolic process"/>
    <property type="evidence" value="ECO:0007669"/>
    <property type="project" value="UniProtKB-KW"/>
</dbReference>
<evidence type="ECO:0000256" key="7">
    <source>
        <dbReference type="SAM" id="MobiDB-lite"/>
    </source>
</evidence>